<comment type="caution">
    <text evidence="10">The sequence shown here is derived from an EMBL/GenBank/DDBJ whole genome shotgun (WGS) entry which is preliminary data.</text>
</comment>
<keyword evidence="6" id="KW-0862">Zinc</keyword>
<reference evidence="10" key="1">
    <citation type="submission" date="2022-10" db="EMBL/GenBank/DDBJ databases">
        <authorList>
            <person name="Chen Y."/>
            <person name="Dougan E. K."/>
            <person name="Chan C."/>
            <person name="Rhodes N."/>
            <person name="Thang M."/>
        </authorList>
    </citation>
    <scope>NUCLEOTIDE SEQUENCE</scope>
</reference>
<feature type="compositionally biased region" description="Basic and acidic residues" evidence="8">
    <location>
        <begin position="514"/>
        <end position="526"/>
    </location>
</feature>
<feature type="region of interest" description="Disordered" evidence="8">
    <location>
        <begin position="497"/>
        <end position="541"/>
    </location>
</feature>
<dbReference type="Gene3D" id="2.170.270.10">
    <property type="entry name" value="SET domain"/>
    <property type="match status" value="1"/>
</dbReference>
<accession>A0A9P1CRH0</accession>
<keyword evidence="2" id="KW-0808">Transferase</keyword>
<evidence type="ECO:0000256" key="4">
    <source>
        <dbReference type="ARBA" id="ARBA00022723"/>
    </source>
</evidence>
<evidence type="ECO:0000256" key="8">
    <source>
        <dbReference type="SAM" id="MobiDB-lite"/>
    </source>
</evidence>
<feature type="compositionally biased region" description="Polar residues" evidence="8">
    <location>
        <begin position="530"/>
        <end position="541"/>
    </location>
</feature>
<dbReference type="Gene3D" id="6.10.140.2220">
    <property type="match status" value="1"/>
</dbReference>
<protein>
    <submittedName>
        <fullName evidence="12">MYND-type domain-containing protein</fullName>
    </submittedName>
</protein>
<dbReference type="InterPro" id="IPR046341">
    <property type="entry name" value="SET_dom_sf"/>
</dbReference>
<dbReference type="Proteomes" id="UP001152797">
    <property type="component" value="Unassembled WGS sequence"/>
</dbReference>
<evidence type="ECO:0000256" key="7">
    <source>
        <dbReference type="PROSITE-ProRule" id="PRU00134"/>
    </source>
</evidence>
<evidence type="ECO:0000313" key="11">
    <source>
        <dbReference type="EMBL" id="CAL1149511.1"/>
    </source>
</evidence>
<dbReference type="Pfam" id="PF01753">
    <property type="entry name" value="zf-MYND"/>
    <property type="match status" value="1"/>
</dbReference>
<sequence length="588" mass="65496">MAQRRGDFDLLRGAQNLAAAEVREEDAAQPFMLEAETNSFMFQGKVVAFNVFSMLNHACAASTEENVCFSILSTGEVAVDDNLEVKLVAIRDIQAGEALRISYHELFAEPEARQERIRAHCGGFCACSRCHLEREEAGLAATLPLCVASKRAKCQVCSSEEPAEKGEVVELFGICHRELQGATAILREARSDGMCVELLHQGLRLCRSVPRDTVRRFNGDGKDLLKCGACKSVHFCSRSCQREGWKEHKRFCSTSGTWQSDRAKLEHIRKKYELPSFRQSASEFELSSAFEDFQFFIEKWTQIGRNVHLGSGHQAIQEAILFAIPIGSLLLWKVASRDSRDRVDSRAVGQVGEIGDIGKIYLRLLKLAHMNLRNVRLLVPRFHIAHWTALYFVNGILLAKELVQPDALESQNRLVKAMSSDFERCLDIADVFDPNVAKSFRYGQSMQSVQGESTEGTHGSQLGSQLFQQMARDPSKLAAFYSIDAELPLEQKMEQMSRLLSEPAPTSIAARNCRQADQRDQGDQTRKPQRTPNANPKNTKISCATTSSIASESSQENPQSSVQFADALGKRLPVQQACAEAVDLNMLD</sequence>
<evidence type="ECO:0000256" key="3">
    <source>
        <dbReference type="ARBA" id="ARBA00022691"/>
    </source>
</evidence>
<evidence type="ECO:0000256" key="6">
    <source>
        <dbReference type="ARBA" id="ARBA00022833"/>
    </source>
</evidence>
<organism evidence="10">
    <name type="scientific">Cladocopium goreaui</name>
    <dbReference type="NCBI Taxonomy" id="2562237"/>
    <lineage>
        <taxon>Eukaryota</taxon>
        <taxon>Sar</taxon>
        <taxon>Alveolata</taxon>
        <taxon>Dinophyceae</taxon>
        <taxon>Suessiales</taxon>
        <taxon>Symbiodiniaceae</taxon>
        <taxon>Cladocopium</taxon>
    </lineage>
</organism>
<keyword evidence="1" id="KW-0489">Methyltransferase</keyword>
<dbReference type="EMBL" id="CAMXCT030002162">
    <property type="protein sequence ID" value="CAL4783448.1"/>
    <property type="molecule type" value="Genomic_DNA"/>
</dbReference>
<dbReference type="OrthoDB" id="442656at2759"/>
<name>A0A9P1CRH0_9DINO</name>
<reference evidence="11" key="2">
    <citation type="submission" date="2024-04" db="EMBL/GenBank/DDBJ databases">
        <authorList>
            <person name="Chen Y."/>
            <person name="Shah S."/>
            <person name="Dougan E. K."/>
            <person name="Thang M."/>
            <person name="Chan C."/>
        </authorList>
    </citation>
    <scope>NUCLEOTIDE SEQUENCE [LARGE SCALE GENOMIC DNA]</scope>
</reference>
<evidence type="ECO:0000313" key="12">
    <source>
        <dbReference type="EMBL" id="CAL4783448.1"/>
    </source>
</evidence>
<dbReference type="PROSITE" id="PS50865">
    <property type="entry name" value="ZF_MYND_2"/>
    <property type="match status" value="1"/>
</dbReference>
<evidence type="ECO:0000313" key="10">
    <source>
        <dbReference type="EMBL" id="CAI3996136.1"/>
    </source>
</evidence>
<dbReference type="CDD" id="cd20071">
    <property type="entry name" value="SET_SMYD"/>
    <property type="match status" value="1"/>
</dbReference>
<dbReference type="PANTHER" id="PTHR46402">
    <property type="entry name" value="SET AND MYND DOMAIN-CONTAINING PROTEIN 5"/>
    <property type="match status" value="1"/>
</dbReference>
<proteinExistence type="predicted"/>
<dbReference type="EMBL" id="CAMXCT010002162">
    <property type="protein sequence ID" value="CAI3996136.1"/>
    <property type="molecule type" value="Genomic_DNA"/>
</dbReference>
<dbReference type="GO" id="GO:0032259">
    <property type="term" value="P:methylation"/>
    <property type="evidence" value="ECO:0007669"/>
    <property type="project" value="UniProtKB-KW"/>
</dbReference>
<dbReference type="GO" id="GO:0042799">
    <property type="term" value="F:histone H4K20 methyltransferase activity"/>
    <property type="evidence" value="ECO:0007669"/>
    <property type="project" value="TreeGrafter"/>
</dbReference>
<keyword evidence="13" id="KW-1185">Reference proteome</keyword>
<evidence type="ECO:0000256" key="5">
    <source>
        <dbReference type="ARBA" id="ARBA00022771"/>
    </source>
</evidence>
<keyword evidence="5 7" id="KW-0863">Zinc-finger</keyword>
<keyword evidence="4" id="KW-0479">Metal-binding</keyword>
<dbReference type="EMBL" id="CAMXCT020002162">
    <property type="protein sequence ID" value="CAL1149511.1"/>
    <property type="molecule type" value="Genomic_DNA"/>
</dbReference>
<dbReference type="InterPro" id="IPR001214">
    <property type="entry name" value="SET_dom"/>
</dbReference>
<dbReference type="Pfam" id="PF00856">
    <property type="entry name" value="SET"/>
    <property type="match status" value="1"/>
</dbReference>
<feature type="domain" description="MYND-type" evidence="9">
    <location>
        <begin position="206"/>
        <end position="252"/>
    </location>
</feature>
<dbReference type="SUPFAM" id="SSF144232">
    <property type="entry name" value="HIT/MYND zinc finger-like"/>
    <property type="match status" value="1"/>
</dbReference>
<keyword evidence="3" id="KW-0949">S-adenosyl-L-methionine</keyword>
<evidence type="ECO:0000256" key="1">
    <source>
        <dbReference type="ARBA" id="ARBA00022603"/>
    </source>
</evidence>
<dbReference type="AlphaFoldDB" id="A0A9P1CRH0"/>
<dbReference type="GO" id="GO:0008270">
    <property type="term" value="F:zinc ion binding"/>
    <property type="evidence" value="ECO:0007669"/>
    <property type="project" value="UniProtKB-KW"/>
</dbReference>
<evidence type="ECO:0000313" key="13">
    <source>
        <dbReference type="Proteomes" id="UP001152797"/>
    </source>
</evidence>
<dbReference type="InterPro" id="IPR002893">
    <property type="entry name" value="Znf_MYND"/>
</dbReference>
<gene>
    <name evidence="10" type="ORF">C1SCF055_LOCUS22636</name>
</gene>
<dbReference type="PANTHER" id="PTHR46402:SF2">
    <property type="entry name" value="HISTONE-LYSINE N-TRIMETHYLTRANSFERASE SMYD5"/>
    <property type="match status" value="1"/>
</dbReference>
<dbReference type="SUPFAM" id="SSF82199">
    <property type="entry name" value="SET domain"/>
    <property type="match status" value="1"/>
</dbReference>
<dbReference type="GO" id="GO:0045814">
    <property type="term" value="P:negative regulation of gene expression, epigenetic"/>
    <property type="evidence" value="ECO:0007669"/>
    <property type="project" value="TreeGrafter"/>
</dbReference>
<evidence type="ECO:0000256" key="2">
    <source>
        <dbReference type="ARBA" id="ARBA00022679"/>
    </source>
</evidence>
<evidence type="ECO:0000259" key="9">
    <source>
        <dbReference type="PROSITE" id="PS50865"/>
    </source>
</evidence>